<protein>
    <submittedName>
        <fullName evidence="8">Uncharacterized protein</fullName>
    </submittedName>
</protein>
<dbReference type="GO" id="GO:0044423">
    <property type="term" value="C:virion component"/>
    <property type="evidence" value="ECO:0007669"/>
    <property type="project" value="UniProtKB-KW"/>
</dbReference>
<accession>A0A514DCZ4</accession>
<comment type="subcellular location">
    <subcellularLocation>
        <location evidence="1">Virion</location>
    </subcellularLocation>
</comment>
<evidence type="ECO:0000256" key="5">
    <source>
        <dbReference type="ARBA" id="ARBA00023104"/>
    </source>
</evidence>
<comment type="similarity">
    <text evidence="7">Belongs to the Leviviricetes maturation protein family.</text>
</comment>
<dbReference type="EMBL" id="MN036265">
    <property type="protein sequence ID" value="QDH91482.1"/>
    <property type="molecule type" value="Genomic_RNA"/>
</dbReference>
<name>A0A514DCZ4_9VIRU</name>
<keyword evidence="3" id="KW-1161">Viral attachment to host cell</keyword>
<evidence type="ECO:0000256" key="4">
    <source>
        <dbReference type="ARBA" id="ARBA00022844"/>
    </source>
</evidence>
<proteinExistence type="inferred from homology"/>
<sequence>MSSGPRRKIFTAVISKPISFEHSNSPSNFTAICRGKLSRHVQYEMYEEMSVARQLGVLNPLSVVWELVPYSFVVDWFVPFGTYLDNLGQIPSLLGRWLITDRWKFDKPPEIAFKAVLPTWVDGTWCVRVDRNISISERYTKVIRTYSGAPPIVPRPGFSLNGINSTRRFWNAVSLAYQRF</sequence>
<evidence type="ECO:0000256" key="1">
    <source>
        <dbReference type="ARBA" id="ARBA00004328"/>
    </source>
</evidence>
<evidence type="ECO:0000256" key="6">
    <source>
        <dbReference type="ARBA" id="ARBA00023296"/>
    </source>
</evidence>
<evidence type="ECO:0000256" key="7">
    <source>
        <dbReference type="ARBA" id="ARBA00035110"/>
    </source>
</evidence>
<keyword evidence="5" id="KW-1175">Viral attachment to host cell pilus</keyword>
<organism evidence="8">
    <name type="scientific">Leviviridae sp</name>
    <dbReference type="NCBI Taxonomy" id="2027243"/>
    <lineage>
        <taxon>Viruses</taxon>
        <taxon>Riboviria</taxon>
        <taxon>Orthornavirae</taxon>
        <taxon>Lenarviricota</taxon>
        <taxon>Leviviricetes</taxon>
        <taxon>Norzivirales</taxon>
        <taxon>Fiersviridae</taxon>
    </lineage>
</organism>
<reference evidence="8" key="1">
    <citation type="submission" date="2019-05" db="EMBL/GenBank/DDBJ databases">
        <title>Metatranscriptomic reconstruction reveals RNA viruses with the potential to shape carbon cycling in soil.</title>
        <authorList>
            <person name="Starr E.P."/>
            <person name="Nuccio E."/>
            <person name="Pett-Ridge J."/>
            <person name="Banfield J.F."/>
            <person name="Firestone M.K."/>
        </authorList>
    </citation>
    <scope>NUCLEOTIDE SEQUENCE</scope>
    <source>
        <strain evidence="8">H1_Rhizo_25_scaffold_2748</strain>
    </source>
</reference>
<evidence type="ECO:0000256" key="2">
    <source>
        <dbReference type="ARBA" id="ARBA00022581"/>
    </source>
</evidence>
<evidence type="ECO:0000313" key="8">
    <source>
        <dbReference type="EMBL" id="QDH91482.1"/>
    </source>
</evidence>
<keyword evidence="4" id="KW-0946">Virion</keyword>
<dbReference type="InterPro" id="IPR005563">
    <property type="entry name" value="A_protein"/>
</dbReference>
<dbReference type="Pfam" id="PF03863">
    <property type="entry name" value="Phage_mat-A"/>
    <property type="match status" value="1"/>
</dbReference>
<gene>
    <name evidence="8" type="ORF">H1Rhizo252748_000003</name>
</gene>
<dbReference type="GO" id="GO:0039666">
    <property type="term" value="P:virion attachment to host cell pilus"/>
    <property type="evidence" value="ECO:0007669"/>
    <property type="project" value="UniProtKB-KW"/>
</dbReference>
<keyword evidence="6" id="KW-1160">Virus entry into host cell</keyword>
<evidence type="ECO:0000256" key="3">
    <source>
        <dbReference type="ARBA" id="ARBA00022804"/>
    </source>
</evidence>
<keyword evidence="2" id="KW-0945">Host-virus interaction</keyword>